<feature type="compositionally biased region" description="Polar residues" evidence="1">
    <location>
        <begin position="175"/>
        <end position="185"/>
    </location>
</feature>
<dbReference type="Proteomes" id="UP001341840">
    <property type="component" value="Unassembled WGS sequence"/>
</dbReference>
<organism evidence="2 3">
    <name type="scientific">Stylosanthes scabra</name>
    <dbReference type="NCBI Taxonomy" id="79078"/>
    <lineage>
        <taxon>Eukaryota</taxon>
        <taxon>Viridiplantae</taxon>
        <taxon>Streptophyta</taxon>
        <taxon>Embryophyta</taxon>
        <taxon>Tracheophyta</taxon>
        <taxon>Spermatophyta</taxon>
        <taxon>Magnoliopsida</taxon>
        <taxon>eudicotyledons</taxon>
        <taxon>Gunneridae</taxon>
        <taxon>Pentapetalae</taxon>
        <taxon>rosids</taxon>
        <taxon>fabids</taxon>
        <taxon>Fabales</taxon>
        <taxon>Fabaceae</taxon>
        <taxon>Papilionoideae</taxon>
        <taxon>50 kb inversion clade</taxon>
        <taxon>dalbergioids sensu lato</taxon>
        <taxon>Dalbergieae</taxon>
        <taxon>Pterocarpus clade</taxon>
        <taxon>Stylosanthes</taxon>
    </lineage>
</organism>
<gene>
    <name evidence="2" type="ORF">PIB30_045876</name>
</gene>
<sequence>MQVNNEIHLESFNTFEYESESVPPTPSTQDPSVIDTSSSKGKKRKASDINPSQLEEISTAMKEIAHAIVNTRPRVRQTSELFEAIRSLGVQDDKLFETVDWLAEHPTSIDAVEDIEAPKENSKASSDDAAPVENQLVDGIAEKQYCILKKQNTHASYQESRNRLKIRQPRVIKNSDFSASPNNPSKPFFKNFTPFKETPPNPRWVTASGSM</sequence>
<feature type="compositionally biased region" description="Polar residues" evidence="1">
    <location>
        <begin position="27"/>
        <end position="39"/>
    </location>
</feature>
<protein>
    <submittedName>
        <fullName evidence="2">Uncharacterized protein</fullName>
    </submittedName>
</protein>
<accession>A0ABU6RGB7</accession>
<reference evidence="2 3" key="1">
    <citation type="journal article" date="2023" name="Plants (Basel)">
        <title>Bridging the Gap: Combining Genomics and Transcriptomics Approaches to Understand Stylosanthes scabra, an Orphan Legume from the Brazilian Caatinga.</title>
        <authorList>
            <person name="Ferreira-Neto J.R.C."/>
            <person name="da Silva M.D."/>
            <person name="Binneck E."/>
            <person name="de Melo N.F."/>
            <person name="da Silva R.H."/>
            <person name="de Melo A.L.T.M."/>
            <person name="Pandolfi V."/>
            <person name="Bustamante F.O."/>
            <person name="Brasileiro-Vidal A.C."/>
            <person name="Benko-Iseppon A.M."/>
        </authorList>
    </citation>
    <scope>NUCLEOTIDE SEQUENCE [LARGE SCALE GENOMIC DNA]</scope>
    <source>
        <tissue evidence="2">Leaves</tissue>
    </source>
</reference>
<feature type="region of interest" description="Disordered" evidence="1">
    <location>
        <begin position="170"/>
        <end position="211"/>
    </location>
</feature>
<name>A0ABU6RGB7_9FABA</name>
<dbReference type="EMBL" id="JASCZI010030491">
    <property type="protein sequence ID" value="MED6123073.1"/>
    <property type="molecule type" value="Genomic_DNA"/>
</dbReference>
<keyword evidence="3" id="KW-1185">Reference proteome</keyword>
<proteinExistence type="predicted"/>
<evidence type="ECO:0000256" key="1">
    <source>
        <dbReference type="SAM" id="MobiDB-lite"/>
    </source>
</evidence>
<evidence type="ECO:0000313" key="3">
    <source>
        <dbReference type="Proteomes" id="UP001341840"/>
    </source>
</evidence>
<evidence type="ECO:0000313" key="2">
    <source>
        <dbReference type="EMBL" id="MED6123073.1"/>
    </source>
</evidence>
<feature type="region of interest" description="Disordered" evidence="1">
    <location>
        <begin position="14"/>
        <end position="53"/>
    </location>
</feature>
<comment type="caution">
    <text evidence="2">The sequence shown here is derived from an EMBL/GenBank/DDBJ whole genome shotgun (WGS) entry which is preliminary data.</text>
</comment>